<keyword evidence="3" id="KW-1185">Reference proteome</keyword>
<feature type="compositionally biased region" description="Low complexity" evidence="1">
    <location>
        <begin position="76"/>
        <end position="96"/>
    </location>
</feature>
<dbReference type="Gene3D" id="1.10.533.10">
    <property type="entry name" value="Death Domain, Fas"/>
    <property type="match status" value="1"/>
</dbReference>
<evidence type="ECO:0000256" key="1">
    <source>
        <dbReference type="SAM" id="MobiDB-lite"/>
    </source>
</evidence>
<organism evidence="2 3">
    <name type="scientific">Mya arenaria</name>
    <name type="common">Soft-shell clam</name>
    <dbReference type="NCBI Taxonomy" id="6604"/>
    <lineage>
        <taxon>Eukaryota</taxon>
        <taxon>Metazoa</taxon>
        <taxon>Spiralia</taxon>
        <taxon>Lophotrochozoa</taxon>
        <taxon>Mollusca</taxon>
        <taxon>Bivalvia</taxon>
        <taxon>Autobranchia</taxon>
        <taxon>Heteroconchia</taxon>
        <taxon>Euheterodonta</taxon>
        <taxon>Imparidentia</taxon>
        <taxon>Neoheterodontei</taxon>
        <taxon>Myida</taxon>
        <taxon>Myoidea</taxon>
        <taxon>Myidae</taxon>
        <taxon>Mya</taxon>
    </lineage>
</organism>
<dbReference type="Gene3D" id="1.10.1170.10">
    <property type="entry name" value="Inhibitor Of Apoptosis Protein (2mihbC-IAP-1), Chain A"/>
    <property type="match status" value="1"/>
</dbReference>
<feature type="compositionally biased region" description="Polar residues" evidence="1">
    <location>
        <begin position="28"/>
        <end position="42"/>
    </location>
</feature>
<proteinExistence type="predicted"/>
<sequence length="241" mass="25988">MFSGKTHTPEHLRAASSAYSSSGRSTSPNGRFDQTAQPTSLVPQGGFAYQAHENTPEVANGRRTSPKPHRRIHQPSSTATNSATAGSSSSNSPVNSKNGPKYPKYKTKSSRLDSFKECQRIAASTNDYEIGQRTTILGPSMRGANAITGVDLMQEILAIEEESGCLDEKPVVDGQNMAAVLSRENQHLRDKALCSYCKRLEVSLVFLPCGHLVSCNTCGNRQRSCVTCGSTVKGTVRTYNA</sequence>
<dbReference type="EMBL" id="CP111028">
    <property type="protein sequence ID" value="WAR31418.1"/>
    <property type="molecule type" value="Genomic_DNA"/>
</dbReference>
<accession>A0ABY7GDT7</accession>
<feature type="compositionally biased region" description="Basic residues" evidence="1">
    <location>
        <begin position="64"/>
        <end position="73"/>
    </location>
</feature>
<evidence type="ECO:0000313" key="3">
    <source>
        <dbReference type="Proteomes" id="UP001164746"/>
    </source>
</evidence>
<dbReference type="InterPro" id="IPR011029">
    <property type="entry name" value="DEATH-like_dom_sf"/>
</dbReference>
<evidence type="ECO:0000313" key="2">
    <source>
        <dbReference type="EMBL" id="WAR31418.1"/>
    </source>
</evidence>
<protein>
    <submittedName>
        <fullName evidence="2">DIAP2-like protein</fullName>
    </submittedName>
</protein>
<name>A0ABY7GDT7_MYAAR</name>
<dbReference type="Pfam" id="PF13920">
    <property type="entry name" value="zf-C3HC4_3"/>
    <property type="match status" value="1"/>
</dbReference>
<feature type="region of interest" description="Disordered" evidence="1">
    <location>
        <begin position="1"/>
        <end position="109"/>
    </location>
</feature>
<gene>
    <name evidence="2" type="ORF">MAR_033960</name>
</gene>
<feature type="compositionally biased region" description="Low complexity" evidence="1">
    <location>
        <begin position="14"/>
        <end position="27"/>
    </location>
</feature>
<reference evidence="2" key="1">
    <citation type="submission" date="2022-11" db="EMBL/GenBank/DDBJ databases">
        <title>Centuries of genome instability and evolution in soft-shell clam transmissible cancer (bioRxiv).</title>
        <authorList>
            <person name="Hart S.F.M."/>
            <person name="Yonemitsu M.A."/>
            <person name="Giersch R.M."/>
            <person name="Beal B.F."/>
            <person name="Arriagada G."/>
            <person name="Davis B.W."/>
            <person name="Ostrander E.A."/>
            <person name="Goff S.P."/>
            <person name="Metzger M.J."/>
        </authorList>
    </citation>
    <scope>NUCLEOTIDE SEQUENCE</scope>
    <source>
        <strain evidence="2">MELC-2E11</strain>
        <tissue evidence="2">Siphon/mantle</tissue>
    </source>
</reference>
<dbReference type="Proteomes" id="UP001164746">
    <property type="component" value="Chromosome 17"/>
</dbReference>